<name>A0ABP9F8Z6_9PSEU</name>
<proteinExistence type="predicted"/>
<evidence type="ECO:0000256" key="2">
    <source>
        <dbReference type="SAM" id="Phobius"/>
    </source>
</evidence>
<evidence type="ECO:0000256" key="1">
    <source>
        <dbReference type="SAM" id="MobiDB-lite"/>
    </source>
</evidence>
<keyword evidence="4" id="KW-1185">Reference proteome</keyword>
<evidence type="ECO:0000313" key="3">
    <source>
        <dbReference type="EMBL" id="GAA4897024.1"/>
    </source>
</evidence>
<protein>
    <recommendedName>
        <fullName evidence="5">Secreted protein</fullName>
    </recommendedName>
</protein>
<accession>A0ABP9F8Z6</accession>
<reference evidence="4" key="1">
    <citation type="journal article" date="2019" name="Int. J. Syst. Evol. Microbiol.">
        <title>The Global Catalogue of Microorganisms (GCM) 10K type strain sequencing project: providing services to taxonomists for standard genome sequencing and annotation.</title>
        <authorList>
            <consortium name="The Broad Institute Genomics Platform"/>
            <consortium name="The Broad Institute Genome Sequencing Center for Infectious Disease"/>
            <person name="Wu L."/>
            <person name="Ma J."/>
        </authorList>
    </citation>
    <scope>NUCLEOTIDE SEQUENCE [LARGE SCALE GENOMIC DNA]</scope>
    <source>
        <strain evidence="4">JCM 17983</strain>
    </source>
</reference>
<evidence type="ECO:0000313" key="4">
    <source>
        <dbReference type="Proteomes" id="UP001500457"/>
    </source>
</evidence>
<dbReference type="Proteomes" id="UP001500457">
    <property type="component" value="Unassembled WGS sequence"/>
</dbReference>
<keyword evidence="2" id="KW-1133">Transmembrane helix</keyword>
<evidence type="ECO:0008006" key="5">
    <source>
        <dbReference type="Google" id="ProtNLM"/>
    </source>
</evidence>
<organism evidence="3 4">
    <name type="scientific">Actinomycetospora straminea</name>
    <dbReference type="NCBI Taxonomy" id="663607"/>
    <lineage>
        <taxon>Bacteria</taxon>
        <taxon>Bacillati</taxon>
        <taxon>Actinomycetota</taxon>
        <taxon>Actinomycetes</taxon>
        <taxon>Pseudonocardiales</taxon>
        <taxon>Pseudonocardiaceae</taxon>
        <taxon>Actinomycetospora</taxon>
    </lineage>
</organism>
<comment type="caution">
    <text evidence="3">The sequence shown here is derived from an EMBL/GenBank/DDBJ whole genome shotgun (WGS) entry which is preliminary data.</text>
</comment>
<keyword evidence="2" id="KW-0472">Membrane</keyword>
<feature type="compositionally biased region" description="Low complexity" evidence="1">
    <location>
        <begin position="228"/>
        <end position="241"/>
    </location>
</feature>
<sequence>MGGRGRRTLQGVPAWVWFVVAALAAGGGALLLLSDRARTGGHRRDRRRWAEQKSWEFVDVDPVLPSRWRYGAVHQGGHGRALDLATGAVPGPGGRRLAHVFDHEQAGQVTGIVAAVRGVATLPVALELRLPSAPLPDDAGLDSLGQVGERYAFVTSVAQARPLITPEVARAADLVGDDVPLVWAEDTWVLASIDAGADPERVQGLLQALVEVSVALEDAAGGGEEDPYAAGPAPADAAAPHDAPDAGPEDAARPVDPPAAPRPTHRDNPADIPYDIEDDEFGPGARSSSSSGR</sequence>
<feature type="transmembrane region" description="Helical" evidence="2">
    <location>
        <begin position="14"/>
        <end position="34"/>
    </location>
</feature>
<keyword evidence="2" id="KW-0812">Transmembrane</keyword>
<feature type="region of interest" description="Disordered" evidence="1">
    <location>
        <begin position="220"/>
        <end position="293"/>
    </location>
</feature>
<gene>
    <name evidence="3" type="ORF">GCM10023203_59550</name>
</gene>
<dbReference type="EMBL" id="BAABHQ010000032">
    <property type="protein sequence ID" value="GAA4897024.1"/>
    <property type="molecule type" value="Genomic_DNA"/>
</dbReference>